<evidence type="ECO:0000313" key="10">
    <source>
        <dbReference type="Proteomes" id="UP000637643"/>
    </source>
</evidence>
<dbReference type="InterPro" id="IPR013785">
    <property type="entry name" value="Aldolase_TIM"/>
</dbReference>
<accession>A0A917CQ19</accession>
<dbReference type="Proteomes" id="UP000637643">
    <property type="component" value="Unassembled WGS sequence"/>
</dbReference>
<dbReference type="SUPFAM" id="SSF102114">
    <property type="entry name" value="Radical SAM enzymes"/>
    <property type="match status" value="1"/>
</dbReference>
<evidence type="ECO:0000256" key="2">
    <source>
        <dbReference type="ARBA" id="ARBA00022485"/>
    </source>
</evidence>
<dbReference type="InterPro" id="IPR024001">
    <property type="entry name" value="Cys-rich_pep_rSAM_mat_CcpM"/>
</dbReference>
<dbReference type="Gene3D" id="3.20.20.70">
    <property type="entry name" value="Aldolase class I"/>
    <property type="match status" value="1"/>
</dbReference>
<keyword evidence="10" id="KW-1185">Reference proteome</keyword>
<sequence>MGKGSSPFVHVFKNMDKFYFFDINQHKIVNISEESFNILKDHQEFLNHELYTLQEQGFLSSNRVKVIEHPATEMLEDILSNKIKKLNLQLTQQCNFRCDYCVYSGGYDNRNHSSKRMNWEVAKKGIDFLIDSSKDSSNINISFYGGEPLIEFELIKKSMEYAIEASDGKIVTFSMTTNGSLLNDEKIEFFSKFNIHLTISLDGPRDIHDKNRKFATNNCGTFETVYNNIKSIELKYPDFKKNIQFSMVIDPSIDLNCLNEFVADEEDFFKETAIMGSIISDHYRKEKVEVNEDFISEWQYNKFKYFLHLFEEIPDKNNSQLMRSSNALLIDFINDSSKSYYPLLEKSHHAGPCIPGQLRLFMNTEGDFFPCERVNENSKIMKIGNVVEGLNVEKVDKLLNVGKITEEECKNCFAFRGCIVCAAMADSGDEEERLSKELKEQACVNARRNFEEMLKDACTLKDLGFRSDMIKVSKNY</sequence>
<keyword evidence="2" id="KW-0004">4Fe-4S</keyword>
<dbReference type="GO" id="GO:0016491">
    <property type="term" value="F:oxidoreductase activity"/>
    <property type="evidence" value="ECO:0007669"/>
    <property type="project" value="InterPro"/>
</dbReference>
<dbReference type="SFLD" id="SFLDG01384">
    <property type="entry name" value="thioether_bond_formation_requi"/>
    <property type="match status" value="1"/>
</dbReference>
<evidence type="ECO:0000256" key="5">
    <source>
        <dbReference type="ARBA" id="ARBA00023004"/>
    </source>
</evidence>
<keyword evidence="4" id="KW-0479">Metal-binding</keyword>
<keyword evidence="5" id="KW-0408">Iron</keyword>
<dbReference type="PROSITE" id="PS01305">
    <property type="entry name" value="MOAA_NIFB_PQQE"/>
    <property type="match status" value="1"/>
</dbReference>
<name>A0A917CQ19_9BACL</name>
<feature type="domain" description="Radical SAM core" evidence="8">
    <location>
        <begin position="90"/>
        <end position="230"/>
    </location>
</feature>
<gene>
    <name evidence="9" type="ORF">GCM10010912_44420</name>
</gene>
<dbReference type="InterPro" id="IPR058240">
    <property type="entry name" value="rSAM_sf"/>
</dbReference>
<dbReference type="InterPro" id="IPR000385">
    <property type="entry name" value="MoaA_NifB_PqqE_Fe-S-bd_CS"/>
</dbReference>
<comment type="similarity">
    <text evidence="7">Belongs to the radical SAM superfamily. Anaerobic sulfatase-maturating enzyme family.</text>
</comment>
<protein>
    <submittedName>
        <fullName evidence="9">Cys-rich peptide radical SAM maturase CcpM</fullName>
    </submittedName>
</protein>
<dbReference type="PANTHER" id="PTHR43273">
    <property type="entry name" value="ANAEROBIC SULFATASE-MATURATING ENZYME HOMOLOG ASLB-RELATED"/>
    <property type="match status" value="1"/>
</dbReference>
<dbReference type="CDD" id="cd01335">
    <property type="entry name" value="Radical_SAM"/>
    <property type="match status" value="1"/>
</dbReference>
<dbReference type="NCBIfam" id="TIGR04068">
    <property type="entry name" value="rSAM_ocin_clost"/>
    <property type="match status" value="1"/>
</dbReference>
<dbReference type="EMBL" id="BMKR01000022">
    <property type="protein sequence ID" value="GGF94578.1"/>
    <property type="molecule type" value="Genomic_DNA"/>
</dbReference>
<dbReference type="Pfam" id="PF04055">
    <property type="entry name" value="Radical_SAM"/>
    <property type="match status" value="1"/>
</dbReference>
<evidence type="ECO:0000256" key="7">
    <source>
        <dbReference type="ARBA" id="ARBA00023601"/>
    </source>
</evidence>
<dbReference type="AlphaFoldDB" id="A0A917CQ19"/>
<dbReference type="SFLD" id="SFLDG01386">
    <property type="entry name" value="main_SPASM_domain-containing"/>
    <property type="match status" value="1"/>
</dbReference>
<reference evidence="9" key="2">
    <citation type="submission" date="2020-09" db="EMBL/GenBank/DDBJ databases">
        <authorList>
            <person name="Sun Q."/>
            <person name="Zhou Y."/>
        </authorList>
    </citation>
    <scope>NUCLEOTIDE SEQUENCE</scope>
    <source>
        <strain evidence="9">CGMCC 1.16134</strain>
    </source>
</reference>
<organism evidence="9 10">
    <name type="scientific">Paenibacillus albidus</name>
    <dbReference type="NCBI Taxonomy" id="2041023"/>
    <lineage>
        <taxon>Bacteria</taxon>
        <taxon>Bacillati</taxon>
        <taxon>Bacillota</taxon>
        <taxon>Bacilli</taxon>
        <taxon>Bacillales</taxon>
        <taxon>Paenibacillaceae</taxon>
        <taxon>Paenibacillus</taxon>
    </lineage>
</organism>
<evidence type="ECO:0000259" key="8">
    <source>
        <dbReference type="Pfam" id="PF04055"/>
    </source>
</evidence>
<proteinExistence type="inferred from homology"/>
<evidence type="ECO:0000313" key="9">
    <source>
        <dbReference type="EMBL" id="GGF94578.1"/>
    </source>
</evidence>
<evidence type="ECO:0000256" key="6">
    <source>
        <dbReference type="ARBA" id="ARBA00023014"/>
    </source>
</evidence>
<dbReference type="GO" id="GO:0046872">
    <property type="term" value="F:metal ion binding"/>
    <property type="evidence" value="ECO:0007669"/>
    <property type="project" value="UniProtKB-KW"/>
</dbReference>
<dbReference type="GO" id="GO:0051539">
    <property type="term" value="F:4 iron, 4 sulfur cluster binding"/>
    <property type="evidence" value="ECO:0007669"/>
    <property type="project" value="UniProtKB-KW"/>
</dbReference>
<dbReference type="SFLD" id="SFLDG01067">
    <property type="entry name" value="SPASM/twitch_domain_containing"/>
    <property type="match status" value="1"/>
</dbReference>
<dbReference type="InterPro" id="IPR007197">
    <property type="entry name" value="rSAM"/>
</dbReference>
<dbReference type="SFLD" id="SFLDS00029">
    <property type="entry name" value="Radical_SAM"/>
    <property type="match status" value="1"/>
</dbReference>
<comment type="cofactor">
    <cofactor evidence="1">
        <name>[4Fe-4S] cluster</name>
        <dbReference type="ChEBI" id="CHEBI:49883"/>
    </cofactor>
</comment>
<evidence type="ECO:0000256" key="4">
    <source>
        <dbReference type="ARBA" id="ARBA00022723"/>
    </source>
</evidence>
<dbReference type="RefSeq" id="WP_189028797.1">
    <property type="nucleotide sequence ID" value="NZ_BMKR01000022.1"/>
</dbReference>
<comment type="caution">
    <text evidence="9">The sequence shown here is derived from an EMBL/GenBank/DDBJ whole genome shotgun (WGS) entry which is preliminary data.</text>
</comment>
<dbReference type="PANTHER" id="PTHR43273:SF3">
    <property type="entry name" value="ANAEROBIC SULFATASE-MATURATING ENZYME HOMOLOG ASLB-RELATED"/>
    <property type="match status" value="1"/>
</dbReference>
<dbReference type="InterPro" id="IPR023867">
    <property type="entry name" value="Sulphatase_maturase_rSAM"/>
</dbReference>
<evidence type="ECO:0000256" key="3">
    <source>
        <dbReference type="ARBA" id="ARBA00022691"/>
    </source>
</evidence>
<reference evidence="9" key="1">
    <citation type="journal article" date="2014" name="Int. J. Syst. Evol. Microbiol.">
        <title>Complete genome sequence of Corynebacterium casei LMG S-19264T (=DSM 44701T), isolated from a smear-ripened cheese.</title>
        <authorList>
            <consortium name="US DOE Joint Genome Institute (JGI-PGF)"/>
            <person name="Walter F."/>
            <person name="Albersmeier A."/>
            <person name="Kalinowski J."/>
            <person name="Ruckert C."/>
        </authorList>
    </citation>
    <scope>NUCLEOTIDE SEQUENCE</scope>
    <source>
        <strain evidence="9">CGMCC 1.16134</strain>
    </source>
</reference>
<keyword evidence="6" id="KW-0411">Iron-sulfur</keyword>
<keyword evidence="3" id="KW-0949">S-adenosyl-L-methionine</keyword>
<evidence type="ECO:0000256" key="1">
    <source>
        <dbReference type="ARBA" id="ARBA00001966"/>
    </source>
</evidence>